<sequence>MSQGKEIPINMTQEMQPGVYANNMLVTHNKEEFVMDYIFMDPQMGSVVSRITANPGHMKRIVSALTDNLKKYEMKYGDIEISQPPKGKIIGLKPPEKS</sequence>
<dbReference type="EMBL" id="LAZR01002988">
    <property type="protein sequence ID" value="KKN23287.1"/>
    <property type="molecule type" value="Genomic_DNA"/>
</dbReference>
<dbReference type="AlphaFoldDB" id="A0A0F9PFQ0"/>
<proteinExistence type="predicted"/>
<reference evidence="1" key="1">
    <citation type="journal article" date="2015" name="Nature">
        <title>Complex archaea that bridge the gap between prokaryotes and eukaryotes.</title>
        <authorList>
            <person name="Spang A."/>
            <person name="Saw J.H."/>
            <person name="Jorgensen S.L."/>
            <person name="Zaremba-Niedzwiedzka K."/>
            <person name="Martijn J."/>
            <person name="Lind A.E."/>
            <person name="van Eijk R."/>
            <person name="Schleper C."/>
            <person name="Guy L."/>
            <person name="Ettema T.J."/>
        </authorList>
    </citation>
    <scope>NUCLEOTIDE SEQUENCE</scope>
</reference>
<organism evidence="1">
    <name type="scientific">marine sediment metagenome</name>
    <dbReference type="NCBI Taxonomy" id="412755"/>
    <lineage>
        <taxon>unclassified sequences</taxon>
        <taxon>metagenomes</taxon>
        <taxon>ecological metagenomes</taxon>
    </lineage>
</organism>
<dbReference type="InterPro" id="IPR021857">
    <property type="entry name" value="DUF3467"/>
</dbReference>
<evidence type="ECO:0000313" key="1">
    <source>
        <dbReference type="EMBL" id="KKN23287.1"/>
    </source>
</evidence>
<comment type="caution">
    <text evidence="1">The sequence shown here is derived from an EMBL/GenBank/DDBJ whole genome shotgun (WGS) entry which is preliminary data.</text>
</comment>
<gene>
    <name evidence="1" type="ORF">LCGC14_0906580</name>
</gene>
<evidence type="ECO:0008006" key="2">
    <source>
        <dbReference type="Google" id="ProtNLM"/>
    </source>
</evidence>
<name>A0A0F9PFQ0_9ZZZZ</name>
<dbReference type="Pfam" id="PF11950">
    <property type="entry name" value="DUF3467"/>
    <property type="match status" value="1"/>
</dbReference>
<accession>A0A0F9PFQ0</accession>
<protein>
    <recommendedName>
        <fullName evidence="2">DUF3467 domain-containing protein</fullName>
    </recommendedName>
</protein>